<feature type="region of interest" description="Disordered" evidence="1">
    <location>
        <begin position="254"/>
        <end position="305"/>
    </location>
</feature>
<gene>
    <name evidence="2" type="ORF">BJY20_001492</name>
</gene>
<sequence length="389" mass="41892">MSDLAKEEVRHLDLVSMGCRWVLDVSDLDEVSAAQTAARWRRCIDLATAATTIVDDEPETIRATATQQPYDLSRELTRKGLMRLRGRVTLLHAAALADASGRAIALVAPSGGGKSTATSVLGRRLGYLSDETLVLLEDHGIAPHPKPPSLVVDPDDRWRKDEPAPDELDLGPTPGQARLARLLTLERDEDVTEPAIEPVGLIDQLLAVLPETSSTWLVPAGLDRLARAVTVGGPPARLRYAEVDTCHDLVREHLAAPETQAPTWEHLPPDEAERLRPDEAERRTVEQVRGGEPAISQESDDDLDGSDGLVRAPWSDAIAHDGEVLVLAGARPLRLAGAGATIWLAARNERTLDELTDVVVAELGDHPDSSALVRAAVVDLLDHGVLALA</sequence>
<reference evidence="2 3" key="1">
    <citation type="submission" date="2020-07" db="EMBL/GenBank/DDBJ databases">
        <title>Sequencing the genomes of 1000 actinobacteria strains.</title>
        <authorList>
            <person name="Klenk H.-P."/>
        </authorList>
    </citation>
    <scope>NUCLEOTIDE SEQUENCE [LARGE SCALE GENOMIC DNA]</scope>
    <source>
        <strain evidence="2 3">DSM 26154</strain>
    </source>
</reference>
<feature type="compositionally biased region" description="Basic and acidic residues" evidence="1">
    <location>
        <begin position="267"/>
        <end position="286"/>
    </location>
</feature>
<name>A0A852VRN7_9MICO</name>
<feature type="region of interest" description="Disordered" evidence="1">
    <location>
        <begin position="145"/>
        <end position="174"/>
    </location>
</feature>
<proteinExistence type="predicted"/>
<dbReference type="SUPFAM" id="SSF53795">
    <property type="entry name" value="PEP carboxykinase-like"/>
    <property type="match status" value="1"/>
</dbReference>
<evidence type="ECO:0000256" key="1">
    <source>
        <dbReference type="SAM" id="MobiDB-lite"/>
    </source>
</evidence>
<dbReference type="AlphaFoldDB" id="A0A852VRN7"/>
<organism evidence="2 3">
    <name type="scientific">Janibacter cremeus</name>
    <dbReference type="NCBI Taxonomy" id="1285192"/>
    <lineage>
        <taxon>Bacteria</taxon>
        <taxon>Bacillati</taxon>
        <taxon>Actinomycetota</taxon>
        <taxon>Actinomycetes</taxon>
        <taxon>Micrococcales</taxon>
        <taxon>Intrasporangiaceae</taxon>
        <taxon>Janibacter</taxon>
    </lineage>
</organism>
<keyword evidence="3" id="KW-1185">Reference proteome</keyword>
<feature type="compositionally biased region" description="Basic and acidic residues" evidence="1">
    <location>
        <begin position="154"/>
        <end position="163"/>
    </location>
</feature>
<protein>
    <recommendedName>
        <fullName evidence="4">PqqD family peptide modification chaperone</fullName>
    </recommendedName>
</protein>
<dbReference type="RefSeq" id="WP_185990950.1">
    <property type="nucleotide sequence ID" value="NZ_JACCAE010000001.1"/>
</dbReference>
<evidence type="ECO:0000313" key="3">
    <source>
        <dbReference type="Proteomes" id="UP000554054"/>
    </source>
</evidence>
<dbReference type="EMBL" id="JACCAE010000001">
    <property type="protein sequence ID" value="NYF98100.1"/>
    <property type="molecule type" value="Genomic_DNA"/>
</dbReference>
<dbReference type="Proteomes" id="UP000554054">
    <property type="component" value="Unassembled WGS sequence"/>
</dbReference>
<evidence type="ECO:0008006" key="4">
    <source>
        <dbReference type="Google" id="ProtNLM"/>
    </source>
</evidence>
<accession>A0A852VRN7</accession>
<comment type="caution">
    <text evidence="2">The sequence shown here is derived from an EMBL/GenBank/DDBJ whole genome shotgun (WGS) entry which is preliminary data.</text>
</comment>
<evidence type="ECO:0000313" key="2">
    <source>
        <dbReference type="EMBL" id="NYF98100.1"/>
    </source>
</evidence>